<dbReference type="AlphaFoldDB" id="A2WNP5"/>
<dbReference type="Proteomes" id="UP000007015">
    <property type="component" value="Chromosome 1"/>
</dbReference>
<name>A2WNP5_ORYSI</name>
<dbReference type="EMBL" id="CM000126">
    <property type="protein sequence ID" value="EAY73591.1"/>
    <property type="molecule type" value="Genomic_DNA"/>
</dbReference>
<reference evidence="2 3" key="1">
    <citation type="journal article" date="2005" name="PLoS Biol.">
        <title>The genomes of Oryza sativa: a history of duplications.</title>
        <authorList>
            <person name="Yu J."/>
            <person name="Wang J."/>
            <person name="Lin W."/>
            <person name="Li S."/>
            <person name="Li H."/>
            <person name="Zhou J."/>
            <person name="Ni P."/>
            <person name="Dong W."/>
            <person name="Hu S."/>
            <person name="Zeng C."/>
            <person name="Zhang J."/>
            <person name="Zhang Y."/>
            <person name="Li R."/>
            <person name="Xu Z."/>
            <person name="Li S."/>
            <person name="Li X."/>
            <person name="Zheng H."/>
            <person name="Cong L."/>
            <person name="Lin L."/>
            <person name="Yin J."/>
            <person name="Geng J."/>
            <person name="Li G."/>
            <person name="Shi J."/>
            <person name="Liu J."/>
            <person name="Lv H."/>
            <person name="Li J."/>
            <person name="Wang J."/>
            <person name="Deng Y."/>
            <person name="Ran L."/>
            <person name="Shi X."/>
            <person name="Wang X."/>
            <person name="Wu Q."/>
            <person name="Li C."/>
            <person name="Ren X."/>
            <person name="Wang J."/>
            <person name="Wang X."/>
            <person name="Li D."/>
            <person name="Liu D."/>
            <person name="Zhang X."/>
            <person name="Ji Z."/>
            <person name="Zhao W."/>
            <person name="Sun Y."/>
            <person name="Zhang Z."/>
            <person name="Bao J."/>
            <person name="Han Y."/>
            <person name="Dong L."/>
            <person name="Ji J."/>
            <person name="Chen P."/>
            <person name="Wu S."/>
            <person name="Liu J."/>
            <person name="Xiao Y."/>
            <person name="Bu D."/>
            <person name="Tan J."/>
            <person name="Yang L."/>
            <person name="Ye C."/>
            <person name="Zhang J."/>
            <person name="Xu J."/>
            <person name="Zhou Y."/>
            <person name="Yu Y."/>
            <person name="Zhang B."/>
            <person name="Zhuang S."/>
            <person name="Wei H."/>
            <person name="Liu B."/>
            <person name="Lei M."/>
            <person name="Yu H."/>
            <person name="Li Y."/>
            <person name="Xu H."/>
            <person name="Wei S."/>
            <person name="He X."/>
            <person name="Fang L."/>
            <person name="Zhang Z."/>
            <person name="Zhang Y."/>
            <person name="Huang X."/>
            <person name="Su Z."/>
            <person name="Tong W."/>
            <person name="Li J."/>
            <person name="Tong Z."/>
            <person name="Li S."/>
            <person name="Ye J."/>
            <person name="Wang L."/>
            <person name="Fang L."/>
            <person name="Lei T."/>
            <person name="Chen C."/>
            <person name="Chen H."/>
            <person name="Xu Z."/>
            <person name="Li H."/>
            <person name="Huang H."/>
            <person name="Zhang F."/>
            <person name="Xu H."/>
            <person name="Li N."/>
            <person name="Zhao C."/>
            <person name="Li S."/>
            <person name="Dong L."/>
            <person name="Huang Y."/>
            <person name="Li L."/>
            <person name="Xi Y."/>
            <person name="Qi Q."/>
            <person name="Li W."/>
            <person name="Zhang B."/>
            <person name="Hu W."/>
            <person name="Zhang Y."/>
            <person name="Tian X."/>
            <person name="Jiao Y."/>
            <person name="Liang X."/>
            <person name="Jin J."/>
            <person name="Gao L."/>
            <person name="Zheng W."/>
            <person name="Hao B."/>
            <person name="Liu S."/>
            <person name="Wang W."/>
            <person name="Yuan L."/>
            <person name="Cao M."/>
            <person name="McDermott J."/>
            <person name="Samudrala R."/>
            <person name="Wang J."/>
            <person name="Wong G.K."/>
            <person name="Yang H."/>
        </authorList>
    </citation>
    <scope>NUCLEOTIDE SEQUENCE [LARGE SCALE GENOMIC DNA]</scope>
    <source>
        <strain evidence="3">cv. 93-11</strain>
    </source>
</reference>
<dbReference type="PANTHER" id="PTHR34303">
    <property type="entry name" value="OS01G0890400 PROTEIN-RELATED"/>
    <property type="match status" value="1"/>
</dbReference>
<sequence length="228" mass="23718">MADKAVTASDMAVIPLEVVIGLLEASLARGSPPPAADGLSAAASATAELTSAVPIPAPSTAKALARRLMNEAPPTPLATLIGRALSGIPLGTEHPSHGSDDDEIEYASRDTPGGSGPAQAEPLLPTNLAEEDFQDAFILFVDMRITTHFATAYNTPASDTPARIITKAMEAAHPTATFKLAASSRGTMALRFASRANRETAVLNQEGLEADDHIVIMERPKASIQNSI</sequence>
<evidence type="ECO:0000313" key="3">
    <source>
        <dbReference type="Proteomes" id="UP000007015"/>
    </source>
</evidence>
<dbReference type="Gramene" id="BGIOSGA003308-TA">
    <property type="protein sequence ID" value="BGIOSGA003308-PA"/>
    <property type="gene ID" value="BGIOSGA003308"/>
</dbReference>
<gene>
    <name evidence="2" type="ORF">OsI_01475</name>
</gene>
<dbReference type="HOGENOM" id="CLU_1216469_0_0_1"/>
<organism evidence="2 3">
    <name type="scientific">Oryza sativa subsp. indica</name>
    <name type="common">Rice</name>
    <dbReference type="NCBI Taxonomy" id="39946"/>
    <lineage>
        <taxon>Eukaryota</taxon>
        <taxon>Viridiplantae</taxon>
        <taxon>Streptophyta</taxon>
        <taxon>Embryophyta</taxon>
        <taxon>Tracheophyta</taxon>
        <taxon>Spermatophyta</taxon>
        <taxon>Magnoliopsida</taxon>
        <taxon>Liliopsida</taxon>
        <taxon>Poales</taxon>
        <taxon>Poaceae</taxon>
        <taxon>BOP clade</taxon>
        <taxon>Oryzoideae</taxon>
        <taxon>Oryzeae</taxon>
        <taxon>Oryzinae</taxon>
        <taxon>Oryza</taxon>
        <taxon>Oryza sativa</taxon>
    </lineage>
</organism>
<dbReference type="PANTHER" id="PTHR34303:SF8">
    <property type="entry name" value="OS09G0372600 PROTEIN"/>
    <property type="match status" value="1"/>
</dbReference>
<proteinExistence type="predicted"/>
<keyword evidence="3" id="KW-1185">Reference proteome</keyword>
<protein>
    <submittedName>
        <fullName evidence="2">Uncharacterized protein</fullName>
    </submittedName>
</protein>
<evidence type="ECO:0000256" key="1">
    <source>
        <dbReference type="SAM" id="MobiDB-lite"/>
    </source>
</evidence>
<evidence type="ECO:0000313" key="2">
    <source>
        <dbReference type="EMBL" id="EAY73591.1"/>
    </source>
</evidence>
<feature type="region of interest" description="Disordered" evidence="1">
    <location>
        <begin position="88"/>
        <end position="122"/>
    </location>
</feature>
<accession>A2WNP5</accession>